<dbReference type="InParanoid" id="G9N585"/>
<evidence type="ECO:0000256" key="5">
    <source>
        <dbReference type="ARBA" id="ARBA00023242"/>
    </source>
</evidence>
<name>G9N585_HYPVG</name>
<sequence length="607" mass="67014">MGNASDTPAESILETNLPRPATLGLSPKEPVVEQSAQTSITTASQSSLSEYELHSGSVQHGVSKFSNVGALTPDESEFDSEESTIDLKDINWEHHGPGSWLSICSKPGIRWVSDKVGSIEFREVAQGLVADWTKHLTLSQYPTTQHGPDLDFETAWRYSTSYFDSTQDAAFGVVDRADFEDHLQRHFQSAGTDYGDAASYALRNAVYAVGCRAMPAYTCSDPSQNQDESLQLFFNALSELPNLLFMPSGLRAVQALAVMTSYAELLGSPSVEYMLCGAAARLAQSKGLHRQPATAWCLPEREKFHRECIFWTIYCYDKGLALRCGRPSMLENDEISCQIPTRTPSGSAVDLDVLVASIRHAQICADIFKSLYSPKSLNKPPDDLLQQIRGIDQKLEEWRSSLPDRLARPQKKSPSYREEPDMNQAHAIRLLRAYNGSIIALYASFHYPWIRSRLRKQREGPSPDSISAISARVAEAARSILTTLTECRPVCISTGPTAFYFPMLAIINLFIYILEYPTTKTAQSDIALLDIGVGHFGQIYHLTSGRMSFQFSRQVAVLACKAVERAASRAANNATPETSMNNSKDALDDPNDTVVSMIFPNFDCGGA</sequence>
<feature type="domain" description="Xylanolytic transcriptional activator regulatory" evidence="7">
    <location>
        <begin position="272"/>
        <end position="346"/>
    </location>
</feature>
<proteinExistence type="predicted"/>
<dbReference type="GO" id="GO:0003677">
    <property type="term" value="F:DNA binding"/>
    <property type="evidence" value="ECO:0007669"/>
    <property type="project" value="UniProtKB-KW"/>
</dbReference>
<evidence type="ECO:0000256" key="6">
    <source>
        <dbReference type="SAM" id="MobiDB-lite"/>
    </source>
</evidence>
<dbReference type="STRING" id="413071.G9N585"/>
<dbReference type="AlphaFoldDB" id="G9N585"/>
<dbReference type="EMBL" id="ABDF02000087">
    <property type="protein sequence ID" value="EHK17930.1"/>
    <property type="molecule type" value="Genomic_DNA"/>
</dbReference>
<dbReference type="SMART" id="SM00906">
    <property type="entry name" value="Fungal_trans"/>
    <property type="match status" value="1"/>
</dbReference>
<dbReference type="OMA" id="CENEPAG"/>
<keyword evidence="2" id="KW-0805">Transcription regulation</keyword>
<dbReference type="RefSeq" id="XP_013952131.1">
    <property type="nucleotide sequence ID" value="XM_014096656.1"/>
</dbReference>
<protein>
    <recommendedName>
        <fullName evidence="7">Xylanolytic transcriptional activator regulatory domain-containing protein</fullName>
    </recommendedName>
</protein>
<dbReference type="HOGENOM" id="CLU_016058_0_1_1"/>
<reference evidence="8 9" key="1">
    <citation type="journal article" date="2011" name="Genome Biol.">
        <title>Comparative genome sequence analysis underscores mycoparasitism as the ancestral life style of Trichoderma.</title>
        <authorList>
            <person name="Kubicek C.P."/>
            <person name="Herrera-Estrella A."/>
            <person name="Seidl-Seiboth V."/>
            <person name="Martinez D.A."/>
            <person name="Druzhinina I.S."/>
            <person name="Thon M."/>
            <person name="Zeilinger S."/>
            <person name="Casas-Flores S."/>
            <person name="Horwitz B.A."/>
            <person name="Mukherjee P.K."/>
            <person name="Mukherjee M."/>
            <person name="Kredics L."/>
            <person name="Alcaraz L.D."/>
            <person name="Aerts A."/>
            <person name="Antal Z."/>
            <person name="Atanasova L."/>
            <person name="Cervantes-Badillo M.G."/>
            <person name="Challacombe J."/>
            <person name="Chertkov O."/>
            <person name="McCluskey K."/>
            <person name="Coulpier F."/>
            <person name="Deshpande N."/>
            <person name="von Doehren H."/>
            <person name="Ebbole D.J."/>
            <person name="Esquivel-Naranjo E.U."/>
            <person name="Fekete E."/>
            <person name="Flipphi M."/>
            <person name="Glaser F."/>
            <person name="Gomez-Rodriguez E.Y."/>
            <person name="Gruber S."/>
            <person name="Han C."/>
            <person name="Henrissat B."/>
            <person name="Hermosa R."/>
            <person name="Hernandez-Onate M."/>
            <person name="Karaffa L."/>
            <person name="Kosti I."/>
            <person name="Le Crom S."/>
            <person name="Lindquist E."/>
            <person name="Lucas S."/>
            <person name="Luebeck M."/>
            <person name="Luebeck P.S."/>
            <person name="Margeot A."/>
            <person name="Metz B."/>
            <person name="Misra M."/>
            <person name="Nevalainen H."/>
            <person name="Omann M."/>
            <person name="Packer N."/>
            <person name="Perrone G."/>
            <person name="Uresti-Rivera E.E."/>
            <person name="Salamov A."/>
            <person name="Schmoll M."/>
            <person name="Seiboth B."/>
            <person name="Shapiro H."/>
            <person name="Sukno S."/>
            <person name="Tamayo-Ramos J.A."/>
            <person name="Tisch D."/>
            <person name="Wiest A."/>
            <person name="Wilkinson H.H."/>
            <person name="Zhang M."/>
            <person name="Coutinho P.M."/>
            <person name="Kenerley C.M."/>
            <person name="Monte E."/>
            <person name="Baker S.E."/>
            <person name="Grigoriev I.V."/>
        </authorList>
    </citation>
    <scope>NUCLEOTIDE SEQUENCE [LARGE SCALE GENOMIC DNA]</scope>
    <source>
        <strain evidence="9">Gv29-8 / FGSC 10586</strain>
    </source>
</reference>
<keyword evidence="5" id="KW-0539">Nucleus</keyword>
<dbReference type="eggNOG" id="ENOG502QZJZ">
    <property type="taxonomic scope" value="Eukaryota"/>
</dbReference>
<dbReference type="GO" id="GO:0008270">
    <property type="term" value="F:zinc ion binding"/>
    <property type="evidence" value="ECO:0007669"/>
    <property type="project" value="InterPro"/>
</dbReference>
<feature type="region of interest" description="Disordered" evidence="6">
    <location>
        <begin position="1"/>
        <end position="44"/>
    </location>
</feature>
<dbReference type="OrthoDB" id="39175at2759"/>
<dbReference type="GO" id="GO:0003700">
    <property type="term" value="F:DNA-binding transcription factor activity"/>
    <property type="evidence" value="ECO:0007669"/>
    <property type="project" value="InterPro"/>
</dbReference>
<comment type="subcellular location">
    <subcellularLocation>
        <location evidence="1">Nucleus</location>
    </subcellularLocation>
</comment>
<comment type="caution">
    <text evidence="8">The sequence shown here is derived from an EMBL/GenBank/DDBJ whole genome shotgun (WGS) entry which is preliminary data.</text>
</comment>
<dbReference type="CDD" id="cd12148">
    <property type="entry name" value="fungal_TF_MHR"/>
    <property type="match status" value="1"/>
</dbReference>
<dbReference type="Proteomes" id="UP000007115">
    <property type="component" value="Unassembled WGS sequence"/>
</dbReference>
<dbReference type="GO" id="GO:0006351">
    <property type="term" value="P:DNA-templated transcription"/>
    <property type="evidence" value="ECO:0007669"/>
    <property type="project" value="InterPro"/>
</dbReference>
<dbReference type="GO" id="GO:0005634">
    <property type="term" value="C:nucleus"/>
    <property type="evidence" value="ECO:0007669"/>
    <property type="project" value="UniProtKB-SubCell"/>
</dbReference>
<evidence type="ECO:0000313" key="8">
    <source>
        <dbReference type="EMBL" id="EHK17930.1"/>
    </source>
</evidence>
<dbReference type="PANTHER" id="PTHR46910:SF37">
    <property type="entry name" value="ZN(II)2CYS6 TRANSCRIPTION FACTOR (EUROFUNG)"/>
    <property type="match status" value="1"/>
</dbReference>
<evidence type="ECO:0000256" key="1">
    <source>
        <dbReference type="ARBA" id="ARBA00004123"/>
    </source>
</evidence>
<evidence type="ECO:0000259" key="7">
    <source>
        <dbReference type="SMART" id="SM00906"/>
    </source>
</evidence>
<evidence type="ECO:0000313" key="9">
    <source>
        <dbReference type="Proteomes" id="UP000007115"/>
    </source>
</evidence>
<dbReference type="GeneID" id="25791993"/>
<feature type="compositionally biased region" description="Low complexity" evidence="6">
    <location>
        <begin position="34"/>
        <end position="44"/>
    </location>
</feature>
<keyword evidence="3" id="KW-0238">DNA-binding</keyword>
<dbReference type="PANTHER" id="PTHR46910">
    <property type="entry name" value="TRANSCRIPTION FACTOR PDR1"/>
    <property type="match status" value="1"/>
</dbReference>
<gene>
    <name evidence="8" type="ORF">TRIVIDRAFT_226056</name>
</gene>
<dbReference type="InterPro" id="IPR007219">
    <property type="entry name" value="XnlR_reg_dom"/>
</dbReference>
<keyword evidence="9" id="KW-1185">Reference proteome</keyword>
<evidence type="ECO:0000256" key="4">
    <source>
        <dbReference type="ARBA" id="ARBA00023163"/>
    </source>
</evidence>
<evidence type="ECO:0000256" key="3">
    <source>
        <dbReference type="ARBA" id="ARBA00023125"/>
    </source>
</evidence>
<dbReference type="VEuPathDB" id="FungiDB:TRIVIDRAFT_226056"/>
<evidence type="ECO:0000256" key="2">
    <source>
        <dbReference type="ARBA" id="ARBA00023015"/>
    </source>
</evidence>
<dbReference type="InterPro" id="IPR050987">
    <property type="entry name" value="AtrR-like"/>
</dbReference>
<dbReference type="Pfam" id="PF04082">
    <property type="entry name" value="Fungal_trans"/>
    <property type="match status" value="1"/>
</dbReference>
<organism evidence="8 9">
    <name type="scientific">Hypocrea virens (strain Gv29-8 / FGSC 10586)</name>
    <name type="common">Gliocladium virens</name>
    <name type="synonym">Trichoderma virens</name>
    <dbReference type="NCBI Taxonomy" id="413071"/>
    <lineage>
        <taxon>Eukaryota</taxon>
        <taxon>Fungi</taxon>
        <taxon>Dikarya</taxon>
        <taxon>Ascomycota</taxon>
        <taxon>Pezizomycotina</taxon>
        <taxon>Sordariomycetes</taxon>
        <taxon>Hypocreomycetidae</taxon>
        <taxon>Hypocreales</taxon>
        <taxon>Hypocreaceae</taxon>
        <taxon>Trichoderma</taxon>
    </lineage>
</organism>
<keyword evidence="4" id="KW-0804">Transcription</keyword>
<accession>G9N585</accession>